<sequence length="286" mass="30054">MSLDIIVLIGSTALLLAAVVIAVAPESPAGTAPRPPIEPGLPTRLGASLAVTLAVVAMSGWLVPALVIGTASYVSVRSWQQRERTGGDDVARTDALASWIENLRDVLLAGDQPIGAIAATVPSAPAVIRPAVRRLSAALGHQDPDTAFRRFADELDDPLGDLVAAGLLIAVQRGARTVAVLTSLAEQARTQADRRRIVDAERAPIQREVLLLTLIMGALVVGLLVFGRAEYLAPYSSPGGQLFLAIVLAIYAGLLLRVQRLARFPRPSRFLTGAGGRTARPVGVPR</sequence>
<keyword evidence="1" id="KW-0812">Transmembrane</keyword>
<keyword evidence="1" id="KW-1133">Transmembrane helix</keyword>
<evidence type="ECO:0000313" key="2">
    <source>
        <dbReference type="EMBL" id="BAN00447.1"/>
    </source>
</evidence>
<feature type="transmembrane region" description="Helical" evidence="1">
    <location>
        <begin position="46"/>
        <end position="74"/>
    </location>
</feature>
<dbReference type="PANTHER" id="PTHR35007:SF3">
    <property type="entry name" value="POSSIBLE CONSERVED ALANINE RICH MEMBRANE PROTEIN"/>
    <property type="match status" value="1"/>
</dbReference>
<dbReference type="EMBL" id="AP012057">
    <property type="protein sequence ID" value="BAN00447.1"/>
    <property type="molecule type" value="Genomic_DNA"/>
</dbReference>
<gene>
    <name evidence="2" type="ORF">YM304_01330</name>
</gene>
<dbReference type="AlphaFoldDB" id="A0A6C7DYX0"/>
<keyword evidence="1" id="KW-0472">Membrane</keyword>
<feature type="transmembrane region" description="Helical" evidence="1">
    <location>
        <begin position="239"/>
        <end position="258"/>
    </location>
</feature>
<dbReference type="RefSeq" id="WP_015439695.1">
    <property type="nucleotide sequence ID" value="NC_020520.1"/>
</dbReference>
<evidence type="ECO:0008006" key="4">
    <source>
        <dbReference type="Google" id="ProtNLM"/>
    </source>
</evidence>
<name>A0A6C7DYX0_ILUCY</name>
<organism evidence="2 3">
    <name type="scientific">Ilumatobacter coccineus (strain NBRC 103263 / KCTC 29153 / YM16-304)</name>
    <dbReference type="NCBI Taxonomy" id="1313172"/>
    <lineage>
        <taxon>Bacteria</taxon>
        <taxon>Bacillati</taxon>
        <taxon>Actinomycetota</taxon>
        <taxon>Acidimicrobiia</taxon>
        <taxon>Acidimicrobiales</taxon>
        <taxon>Ilumatobacteraceae</taxon>
        <taxon>Ilumatobacter</taxon>
    </lineage>
</organism>
<accession>A0A6C7DYX0</accession>
<proteinExistence type="predicted"/>
<dbReference type="PANTHER" id="PTHR35007">
    <property type="entry name" value="INTEGRAL MEMBRANE PROTEIN-RELATED"/>
    <property type="match status" value="1"/>
</dbReference>
<feature type="transmembrane region" description="Helical" evidence="1">
    <location>
        <begin position="209"/>
        <end position="227"/>
    </location>
</feature>
<dbReference type="Proteomes" id="UP000011863">
    <property type="component" value="Chromosome"/>
</dbReference>
<dbReference type="OrthoDB" id="5243396at2"/>
<evidence type="ECO:0000256" key="1">
    <source>
        <dbReference type="SAM" id="Phobius"/>
    </source>
</evidence>
<evidence type="ECO:0000313" key="3">
    <source>
        <dbReference type="Proteomes" id="UP000011863"/>
    </source>
</evidence>
<protein>
    <recommendedName>
        <fullName evidence="4">Type II secretion system protein GspF domain-containing protein</fullName>
    </recommendedName>
</protein>
<dbReference type="KEGG" id="aym:YM304_01330"/>
<keyword evidence="3" id="KW-1185">Reference proteome</keyword>
<reference evidence="2 3" key="1">
    <citation type="journal article" date="2013" name="Int. J. Syst. Evol. Microbiol.">
        <title>Ilumatobacter nonamiense sp. nov. and Ilumatobacter coccineum sp. nov., isolated from seashore sand.</title>
        <authorList>
            <person name="Matsumoto A."/>
            <person name="Kasai H."/>
            <person name="Matsuo Y."/>
            <person name="Shizuri Y."/>
            <person name="Ichikawa N."/>
            <person name="Fujita N."/>
            <person name="Omura S."/>
            <person name="Takahashi Y."/>
        </authorList>
    </citation>
    <scope>NUCLEOTIDE SEQUENCE [LARGE SCALE GENOMIC DNA]</scope>
    <source>
        <strain evidence="3">NBRC 103263 / KCTC 29153 / YM16-304</strain>
    </source>
</reference>